<organism evidence="2 3">
    <name type="scientific">Flavobacterium suzhouense</name>
    <dbReference type="NCBI Taxonomy" id="1529638"/>
    <lineage>
        <taxon>Bacteria</taxon>
        <taxon>Pseudomonadati</taxon>
        <taxon>Bacteroidota</taxon>
        <taxon>Flavobacteriia</taxon>
        <taxon>Flavobacteriales</taxon>
        <taxon>Flavobacteriaceae</taxon>
        <taxon>Flavobacterium</taxon>
    </lineage>
</organism>
<dbReference type="RefSeq" id="WP_379819621.1">
    <property type="nucleotide sequence ID" value="NZ_JBHUMD010000005.1"/>
</dbReference>
<evidence type="ECO:0008006" key="4">
    <source>
        <dbReference type="Google" id="ProtNLM"/>
    </source>
</evidence>
<keyword evidence="1" id="KW-1133">Transmembrane helix</keyword>
<name>A0ABW5NQL0_9FLAO</name>
<feature type="transmembrane region" description="Helical" evidence="1">
    <location>
        <begin position="21"/>
        <end position="46"/>
    </location>
</feature>
<evidence type="ECO:0000256" key="1">
    <source>
        <dbReference type="SAM" id="Phobius"/>
    </source>
</evidence>
<accession>A0ABW5NQL0</accession>
<evidence type="ECO:0000313" key="3">
    <source>
        <dbReference type="Proteomes" id="UP001597480"/>
    </source>
</evidence>
<comment type="caution">
    <text evidence="2">The sequence shown here is derived from an EMBL/GenBank/DDBJ whole genome shotgun (WGS) entry which is preliminary data.</text>
</comment>
<keyword evidence="1" id="KW-0812">Transmembrane</keyword>
<keyword evidence="3" id="KW-1185">Reference proteome</keyword>
<feature type="non-terminal residue" evidence="2">
    <location>
        <position position="1"/>
    </location>
</feature>
<sequence length="132" mass="15794">SVHPEPGSNSSSYILIFLRSLLLGHVFFMISEYFLLSLMLSIQYVYERFLLVFFASELSFSKRLQKYNFFSSTQAFLKKNFFLKNSADSEFQKLFQHPDLSVWEGKDKIFFLLLPSFFQNFFFSYFLLLHIR</sequence>
<gene>
    <name evidence="2" type="ORF">ACFSR3_02740</name>
</gene>
<dbReference type="EMBL" id="JBHUMD010000005">
    <property type="protein sequence ID" value="MFD2600963.1"/>
    <property type="molecule type" value="Genomic_DNA"/>
</dbReference>
<keyword evidence="1" id="KW-0472">Membrane</keyword>
<feature type="transmembrane region" description="Helical" evidence="1">
    <location>
        <begin position="109"/>
        <end position="129"/>
    </location>
</feature>
<dbReference type="Proteomes" id="UP001597480">
    <property type="component" value="Unassembled WGS sequence"/>
</dbReference>
<reference evidence="3" key="1">
    <citation type="journal article" date="2019" name="Int. J. Syst. Evol. Microbiol.">
        <title>The Global Catalogue of Microorganisms (GCM) 10K type strain sequencing project: providing services to taxonomists for standard genome sequencing and annotation.</title>
        <authorList>
            <consortium name="The Broad Institute Genomics Platform"/>
            <consortium name="The Broad Institute Genome Sequencing Center for Infectious Disease"/>
            <person name="Wu L."/>
            <person name="Ma J."/>
        </authorList>
    </citation>
    <scope>NUCLEOTIDE SEQUENCE [LARGE SCALE GENOMIC DNA]</scope>
    <source>
        <strain evidence="3">KCTC 42107</strain>
    </source>
</reference>
<protein>
    <recommendedName>
        <fullName evidence="4">Maturase K</fullName>
    </recommendedName>
</protein>
<evidence type="ECO:0000313" key="2">
    <source>
        <dbReference type="EMBL" id="MFD2600963.1"/>
    </source>
</evidence>
<proteinExistence type="predicted"/>